<comment type="similarity">
    <text evidence="2 6">Belongs to the zinc-containing alcohol dehydrogenase family.</text>
</comment>
<dbReference type="SUPFAM" id="SSF51735">
    <property type="entry name" value="NAD(P)-binding Rossmann-fold domains"/>
    <property type="match status" value="1"/>
</dbReference>
<evidence type="ECO:0000256" key="5">
    <source>
        <dbReference type="ARBA" id="ARBA00023002"/>
    </source>
</evidence>
<name>A0ABR0KKI8_9EURO</name>
<dbReference type="InterPro" id="IPR036291">
    <property type="entry name" value="NAD(P)-bd_dom_sf"/>
</dbReference>
<keyword evidence="3 6" id="KW-0479">Metal-binding</keyword>
<dbReference type="InterPro" id="IPR013149">
    <property type="entry name" value="ADH-like_C"/>
</dbReference>
<evidence type="ECO:0000313" key="9">
    <source>
        <dbReference type="Proteomes" id="UP001345013"/>
    </source>
</evidence>
<dbReference type="SMART" id="SM00829">
    <property type="entry name" value="PKS_ER"/>
    <property type="match status" value="1"/>
</dbReference>
<comment type="caution">
    <text evidence="8">The sequence shown here is derived from an EMBL/GenBank/DDBJ whole genome shotgun (WGS) entry which is preliminary data.</text>
</comment>
<evidence type="ECO:0000256" key="3">
    <source>
        <dbReference type="ARBA" id="ARBA00022723"/>
    </source>
</evidence>
<dbReference type="Pfam" id="PF08240">
    <property type="entry name" value="ADH_N"/>
    <property type="match status" value="1"/>
</dbReference>
<evidence type="ECO:0000313" key="8">
    <source>
        <dbReference type="EMBL" id="KAK5099098.1"/>
    </source>
</evidence>
<dbReference type="PANTHER" id="PTHR42940">
    <property type="entry name" value="ALCOHOL DEHYDROGENASE 1-RELATED"/>
    <property type="match status" value="1"/>
</dbReference>
<evidence type="ECO:0000256" key="1">
    <source>
        <dbReference type="ARBA" id="ARBA00001947"/>
    </source>
</evidence>
<evidence type="ECO:0000256" key="2">
    <source>
        <dbReference type="ARBA" id="ARBA00008072"/>
    </source>
</evidence>
<keyword evidence="5" id="KW-0560">Oxidoreductase</keyword>
<keyword evidence="4 6" id="KW-0862">Zinc</keyword>
<dbReference type="InterPro" id="IPR013154">
    <property type="entry name" value="ADH-like_N"/>
</dbReference>
<accession>A0ABR0KKI8</accession>
<evidence type="ECO:0000259" key="7">
    <source>
        <dbReference type="SMART" id="SM00829"/>
    </source>
</evidence>
<proteinExistence type="inferred from homology"/>
<dbReference type="Proteomes" id="UP001345013">
    <property type="component" value="Unassembled WGS sequence"/>
</dbReference>
<reference evidence="8 9" key="1">
    <citation type="submission" date="2023-08" db="EMBL/GenBank/DDBJ databases">
        <title>Black Yeasts Isolated from many extreme environments.</title>
        <authorList>
            <person name="Coleine C."/>
            <person name="Stajich J.E."/>
            <person name="Selbmann L."/>
        </authorList>
    </citation>
    <scope>NUCLEOTIDE SEQUENCE [LARGE SCALE GENOMIC DNA]</scope>
    <source>
        <strain evidence="8 9">CCFEE 5885</strain>
    </source>
</reference>
<protein>
    <recommendedName>
        <fullName evidence="7">Enoyl reductase (ER) domain-containing protein</fullName>
    </recommendedName>
</protein>
<feature type="domain" description="Enoyl reductase (ER)" evidence="7">
    <location>
        <begin position="5"/>
        <end position="296"/>
    </location>
</feature>
<dbReference type="InterPro" id="IPR011032">
    <property type="entry name" value="GroES-like_sf"/>
</dbReference>
<gene>
    <name evidence="8" type="ORF">LTR24_001499</name>
</gene>
<dbReference type="Gene3D" id="3.40.50.720">
    <property type="entry name" value="NAD(P)-binding Rossmann-like Domain"/>
    <property type="match status" value="1"/>
</dbReference>
<keyword evidence="9" id="KW-1185">Reference proteome</keyword>
<evidence type="ECO:0000256" key="4">
    <source>
        <dbReference type="ARBA" id="ARBA00022833"/>
    </source>
</evidence>
<dbReference type="Gene3D" id="3.90.180.10">
    <property type="entry name" value="Medium-chain alcohol dehydrogenases, catalytic domain"/>
    <property type="match status" value="1"/>
</dbReference>
<sequence length="299" mass="31414">MVLDGSSPIAPSKPVTVGHEACGEIVDLGPAVTGFSKGDKVGFVNAYHACWECAGCARHYGQCESGDFVMQGWGMDGFMQEYCIVDYRAATVLPDALDASKAAPLFCAGITAYNAVRTPGLKEGQWLAVIGCGGLGQMAVRYAKASGLKVVAVDIDDETLAKAKQAGVEHTFNSRSDPNFIEELRKVTSGGADAVAVFTAVKAGYDVAPKTLKLGGKLVCVGCPPNEISVNALHIALGMYSVLGASNHAKPAGLRECADFTVQHGIECPIQFFGIDQIGEMIDLMQSGKMGGTRLVVRF</sequence>
<dbReference type="InterPro" id="IPR002328">
    <property type="entry name" value="ADH_Zn_CS"/>
</dbReference>
<evidence type="ECO:0000256" key="6">
    <source>
        <dbReference type="RuleBase" id="RU361277"/>
    </source>
</evidence>
<comment type="cofactor">
    <cofactor evidence="1 6">
        <name>Zn(2+)</name>
        <dbReference type="ChEBI" id="CHEBI:29105"/>
    </cofactor>
</comment>
<dbReference type="Pfam" id="PF00107">
    <property type="entry name" value="ADH_zinc_N"/>
    <property type="match status" value="1"/>
</dbReference>
<dbReference type="InterPro" id="IPR020843">
    <property type="entry name" value="ER"/>
</dbReference>
<dbReference type="PANTHER" id="PTHR42940:SF8">
    <property type="entry name" value="VACUOLAR PROTEIN SORTING-ASSOCIATED PROTEIN 11"/>
    <property type="match status" value="1"/>
</dbReference>
<dbReference type="EMBL" id="JAVRRG010000011">
    <property type="protein sequence ID" value="KAK5099098.1"/>
    <property type="molecule type" value="Genomic_DNA"/>
</dbReference>
<organism evidence="8 9">
    <name type="scientific">Lithohypha guttulata</name>
    <dbReference type="NCBI Taxonomy" id="1690604"/>
    <lineage>
        <taxon>Eukaryota</taxon>
        <taxon>Fungi</taxon>
        <taxon>Dikarya</taxon>
        <taxon>Ascomycota</taxon>
        <taxon>Pezizomycotina</taxon>
        <taxon>Eurotiomycetes</taxon>
        <taxon>Chaetothyriomycetidae</taxon>
        <taxon>Chaetothyriales</taxon>
        <taxon>Trichomeriaceae</taxon>
        <taxon>Lithohypha</taxon>
    </lineage>
</organism>
<dbReference type="PROSITE" id="PS00059">
    <property type="entry name" value="ADH_ZINC"/>
    <property type="match status" value="1"/>
</dbReference>
<dbReference type="SUPFAM" id="SSF50129">
    <property type="entry name" value="GroES-like"/>
    <property type="match status" value="1"/>
</dbReference>